<dbReference type="Gene3D" id="2.60.40.10">
    <property type="entry name" value="Immunoglobulins"/>
    <property type="match status" value="1"/>
</dbReference>
<feature type="transmembrane region" description="Helical" evidence="1">
    <location>
        <begin position="216"/>
        <end position="247"/>
    </location>
</feature>
<feature type="transmembrane region" description="Helical" evidence="1">
    <location>
        <begin position="83"/>
        <end position="105"/>
    </location>
</feature>
<reference evidence="2 3" key="1">
    <citation type="submission" date="2022-04" db="EMBL/GenBank/DDBJ databases">
        <title>Positive selection, recombination, and allopatry shape intraspecific diversity of widespread and dominant cyanobacteria.</title>
        <authorList>
            <person name="Wei J."/>
            <person name="Shu W."/>
            <person name="Hu C."/>
        </authorList>
    </citation>
    <scope>NUCLEOTIDE SEQUENCE [LARGE SCALE GENOMIC DNA]</scope>
    <source>
        <strain evidence="2 3">GB2-A4</strain>
    </source>
</reference>
<keyword evidence="3" id="KW-1185">Reference proteome</keyword>
<feature type="transmembrane region" description="Helical" evidence="1">
    <location>
        <begin position="316"/>
        <end position="334"/>
    </location>
</feature>
<protein>
    <recommendedName>
        <fullName evidence="4">Glycosyltransferase RgtA/B/C/D-like domain-containing protein</fullName>
    </recommendedName>
</protein>
<organism evidence="2 3">
    <name type="scientific">Trichocoleus desertorum GB2-A4</name>
    <dbReference type="NCBI Taxonomy" id="2933944"/>
    <lineage>
        <taxon>Bacteria</taxon>
        <taxon>Bacillati</taxon>
        <taxon>Cyanobacteriota</taxon>
        <taxon>Cyanophyceae</taxon>
        <taxon>Leptolyngbyales</taxon>
        <taxon>Trichocoleusaceae</taxon>
        <taxon>Trichocoleus</taxon>
    </lineage>
</organism>
<gene>
    <name evidence="2" type="ORF">NC998_12040</name>
</gene>
<feature type="transmembrane region" description="Helical" evidence="1">
    <location>
        <begin position="162"/>
        <end position="180"/>
    </location>
</feature>
<feature type="transmembrane region" description="Helical" evidence="1">
    <location>
        <begin position="372"/>
        <end position="393"/>
    </location>
</feature>
<feature type="transmembrane region" description="Helical" evidence="1">
    <location>
        <begin position="253"/>
        <end position="273"/>
    </location>
</feature>
<proteinExistence type="predicted"/>
<name>A0ABV0J7R7_9CYAN</name>
<feature type="transmembrane region" description="Helical" evidence="1">
    <location>
        <begin position="346"/>
        <end position="366"/>
    </location>
</feature>
<comment type="caution">
    <text evidence="2">The sequence shown here is derived from an EMBL/GenBank/DDBJ whole genome shotgun (WGS) entry which is preliminary data.</text>
</comment>
<evidence type="ECO:0008006" key="4">
    <source>
        <dbReference type="Google" id="ProtNLM"/>
    </source>
</evidence>
<feature type="transmembrane region" description="Helical" evidence="1">
    <location>
        <begin position="186"/>
        <end position="204"/>
    </location>
</feature>
<feature type="transmembrane region" description="Helical" evidence="1">
    <location>
        <begin position="405"/>
        <end position="423"/>
    </location>
</feature>
<dbReference type="EMBL" id="JAMPKM010000006">
    <property type="protein sequence ID" value="MEP0817824.1"/>
    <property type="molecule type" value="Genomic_DNA"/>
</dbReference>
<dbReference type="Proteomes" id="UP001464891">
    <property type="component" value="Unassembled WGS sequence"/>
</dbReference>
<dbReference type="RefSeq" id="WP_190434656.1">
    <property type="nucleotide sequence ID" value="NZ_JAMPKM010000006.1"/>
</dbReference>
<keyword evidence="1" id="KW-0472">Membrane</keyword>
<keyword evidence="1" id="KW-1133">Transmembrane helix</keyword>
<evidence type="ECO:0000313" key="3">
    <source>
        <dbReference type="Proteomes" id="UP001464891"/>
    </source>
</evidence>
<sequence>MQAEKSKNILCIECFLVFTLCCVVYLANKRLIGTGDSIPNSLLALNWLRNHTLYFDAFRDNYFFENYSGLPYFFAESKTKHLVSVYPIGTAVVSLPIYFIFSIYLDVIDFIKTNITGIPFEFDLTGASFEPYRQAFEKLAATLATSLSVVIFYISSRLKFPLATSLISTFIYAFATNTWMTSSQALWQHTATNLVLTSLILCLLKANRAENTHLRLLLFIAGFLCGLLPIIRPTNLLFSIAAILYVTSIYRKVALFLLLGLPVSLLGMAWNFYNFGSFLGGYTALSSAYKVTFYRFNFNQFLQGFLGLMFSPSRGIFVFSPIVIFCIPGFWQAFKKSKIHQDERLITSLAIAAIALFLSYCFYTIWWAGGSYGPRFISDATPIICYLIGYFINSQFNFALKNQKIFISSLAIFLIFLAVSTYSQVLGAFSKAEWNGIPINVDTQHVRLWDFRDTQLSRHANSLFFQIVKPIENLVKYSQALAGSIEKVERVDMQRPNNFSPIPDIVLPNEPLVLRAKLRNTGKSRWLGYESGVMPGEVRVRLRAFNESNVQVIDTRLFVSGLARHNDVTEAIGSLKFPVEPGLYRLVFDLIAEGVGEFPNNSRNRPYEVVVIVQPKLAKNFQQSFLQDIDLVNNTSYLKLNTKLNLPVRIKNISNFPWSSYSSSPVFLSYHWMDKNKNVIARDGLRTPLPLVMLPNRETTINALIETPKLPGQYTLRLTMVQEGVAWFDERGAKSEDVPITVVSE</sequence>
<accession>A0ABV0J7R7</accession>
<dbReference type="InterPro" id="IPR013783">
    <property type="entry name" value="Ig-like_fold"/>
</dbReference>
<evidence type="ECO:0000256" key="1">
    <source>
        <dbReference type="SAM" id="Phobius"/>
    </source>
</evidence>
<feature type="transmembrane region" description="Helical" evidence="1">
    <location>
        <begin position="6"/>
        <end position="27"/>
    </location>
</feature>
<keyword evidence="1" id="KW-0812">Transmembrane</keyword>
<evidence type="ECO:0000313" key="2">
    <source>
        <dbReference type="EMBL" id="MEP0817824.1"/>
    </source>
</evidence>